<reference evidence="4" key="1">
    <citation type="submission" date="2022-11" db="EMBL/GenBank/DDBJ databases">
        <authorList>
            <person name="Kikuchi T."/>
        </authorList>
    </citation>
    <scope>NUCLEOTIDE SEQUENCE</scope>
    <source>
        <strain evidence="4">PS1010</strain>
    </source>
</reference>
<dbReference type="CDD" id="cd00047">
    <property type="entry name" value="PTPc"/>
    <property type="match status" value="1"/>
</dbReference>
<evidence type="ECO:0000256" key="1">
    <source>
        <dbReference type="SAM" id="MobiDB-lite"/>
    </source>
</evidence>
<dbReference type="EMBL" id="CANHGI010000005">
    <property type="protein sequence ID" value="CAI5452933.1"/>
    <property type="molecule type" value="Genomic_DNA"/>
</dbReference>
<evidence type="ECO:0000259" key="2">
    <source>
        <dbReference type="PROSITE" id="PS50055"/>
    </source>
</evidence>
<organism evidence="4 5">
    <name type="scientific">Caenorhabditis angaria</name>
    <dbReference type="NCBI Taxonomy" id="860376"/>
    <lineage>
        <taxon>Eukaryota</taxon>
        <taxon>Metazoa</taxon>
        <taxon>Ecdysozoa</taxon>
        <taxon>Nematoda</taxon>
        <taxon>Chromadorea</taxon>
        <taxon>Rhabditida</taxon>
        <taxon>Rhabditina</taxon>
        <taxon>Rhabditomorpha</taxon>
        <taxon>Rhabditoidea</taxon>
        <taxon>Rhabditidae</taxon>
        <taxon>Peloderinae</taxon>
        <taxon>Caenorhabditis</taxon>
    </lineage>
</organism>
<evidence type="ECO:0008006" key="6">
    <source>
        <dbReference type="Google" id="ProtNLM"/>
    </source>
</evidence>
<dbReference type="InterPro" id="IPR000387">
    <property type="entry name" value="Tyr_Pase_dom"/>
</dbReference>
<dbReference type="Gene3D" id="3.90.190.10">
    <property type="entry name" value="Protein tyrosine phosphatase superfamily"/>
    <property type="match status" value="1"/>
</dbReference>
<proteinExistence type="predicted"/>
<dbReference type="SMART" id="SM00404">
    <property type="entry name" value="PTPc_motif"/>
    <property type="match status" value="1"/>
</dbReference>
<evidence type="ECO:0000313" key="4">
    <source>
        <dbReference type="EMBL" id="CAI5452933.1"/>
    </source>
</evidence>
<dbReference type="Pfam" id="PF00102">
    <property type="entry name" value="Y_phosphatase"/>
    <property type="match status" value="2"/>
</dbReference>
<feature type="domain" description="Tyrosine-protein phosphatase" evidence="2">
    <location>
        <begin position="93"/>
        <end position="351"/>
    </location>
</feature>
<comment type="caution">
    <text evidence="4">The sequence shown here is derived from an EMBL/GenBank/DDBJ whole genome shotgun (WGS) entry which is preliminary data.</text>
</comment>
<feature type="domain" description="Tyrosine specific protein phosphatases" evidence="3">
    <location>
        <begin position="260"/>
        <end position="342"/>
    </location>
</feature>
<protein>
    <recommendedName>
        <fullName evidence="6">Tyrosine-protein phosphatase domain-containing protein</fullName>
    </recommendedName>
</protein>
<dbReference type="AlphaFoldDB" id="A0A9P1N6I0"/>
<dbReference type="PROSITE" id="PS50055">
    <property type="entry name" value="TYR_PHOSPHATASE_PTP"/>
    <property type="match status" value="1"/>
</dbReference>
<dbReference type="PANTHER" id="PTHR19134:SF534">
    <property type="entry name" value="LD27988P"/>
    <property type="match status" value="1"/>
</dbReference>
<accession>A0A9P1N6I0</accession>
<evidence type="ECO:0000259" key="3">
    <source>
        <dbReference type="PROSITE" id="PS50056"/>
    </source>
</evidence>
<dbReference type="PRINTS" id="PR00700">
    <property type="entry name" value="PRTYPHPHTASE"/>
</dbReference>
<evidence type="ECO:0000313" key="5">
    <source>
        <dbReference type="Proteomes" id="UP001152747"/>
    </source>
</evidence>
<dbReference type="SUPFAM" id="SSF52799">
    <property type="entry name" value="(Phosphotyrosine protein) phosphatases II"/>
    <property type="match status" value="1"/>
</dbReference>
<sequence length="391" mass="43826">MAANKDSILLYLESELDEGESEVDQYQYTPRSTAGGGTATGGSSSNAGAVDDDREEISPIDAMAAISVEGDSLLHDMFTATIVYPPNFDIFMENMAFNRCPHLPCYDHTRIILKDKLGSGSYINASHVDETTNQFWRMVWQEKPSMIVVLGAIDEKQAKKEESEYDIGGKNFEKTFAHEFGKDTFGDAEQLIHIPKSFWPANMSDRMEFAKDKQLAVQNSGVYKETHIDVINLTISEGRDKSASTALVHFKDWMDETPLPEFLPDMRATIKLHHIRCLKKQTAFTGPLLLVCPTGITRCGSYAILDICLTRLTEEHSVGIKESMQAIKSQRYGCFRNVEHYKSIREMITRFAITSGIVHETAIGEKQASTKKIKNPTGGKKKFFNIKQLGK</sequence>
<dbReference type="SMART" id="SM00194">
    <property type="entry name" value="PTPc"/>
    <property type="match status" value="1"/>
</dbReference>
<dbReference type="InterPro" id="IPR029021">
    <property type="entry name" value="Prot-tyrosine_phosphatase-like"/>
</dbReference>
<feature type="region of interest" description="Disordered" evidence="1">
    <location>
        <begin position="16"/>
        <end position="52"/>
    </location>
</feature>
<dbReference type="PROSITE" id="PS50056">
    <property type="entry name" value="TYR_PHOSPHATASE_2"/>
    <property type="match status" value="1"/>
</dbReference>
<name>A0A9P1N6I0_9PELO</name>
<keyword evidence="5" id="KW-1185">Reference proteome</keyword>
<gene>
    <name evidence="4" type="ORF">CAMP_LOCUS15570</name>
</gene>
<dbReference type="InterPro" id="IPR050348">
    <property type="entry name" value="Protein-Tyr_Phosphatase"/>
</dbReference>
<dbReference type="InterPro" id="IPR003595">
    <property type="entry name" value="Tyr_Pase_cat"/>
</dbReference>
<dbReference type="Proteomes" id="UP001152747">
    <property type="component" value="Unassembled WGS sequence"/>
</dbReference>
<dbReference type="InterPro" id="IPR000242">
    <property type="entry name" value="PTP_cat"/>
</dbReference>
<dbReference type="PANTHER" id="PTHR19134">
    <property type="entry name" value="RECEPTOR-TYPE TYROSINE-PROTEIN PHOSPHATASE"/>
    <property type="match status" value="1"/>
</dbReference>
<dbReference type="OrthoDB" id="5843582at2759"/>
<dbReference type="GO" id="GO:0004725">
    <property type="term" value="F:protein tyrosine phosphatase activity"/>
    <property type="evidence" value="ECO:0007669"/>
    <property type="project" value="InterPro"/>
</dbReference>